<dbReference type="GO" id="GO:0005524">
    <property type="term" value="F:ATP binding"/>
    <property type="evidence" value="ECO:0007669"/>
    <property type="project" value="InterPro"/>
</dbReference>
<dbReference type="InterPro" id="IPR002611">
    <property type="entry name" value="IstB_ATP-bd"/>
</dbReference>
<proteinExistence type="predicted"/>
<dbReference type="AlphaFoldDB" id="A0AAT9G839"/>
<evidence type="ECO:0000259" key="1">
    <source>
        <dbReference type="Pfam" id="PF01695"/>
    </source>
</evidence>
<dbReference type="Pfam" id="PF01695">
    <property type="entry name" value="IstB_IS21"/>
    <property type="match status" value="1"/>
</dbReference>
<protein>
    <recommendedName>
        <fullName evidence="1">IstB-like ATP-binding domain-containing protein</fullName>
    </recommendedName>
</protein>
<dbReference type="SUPFAM" id="SSF52540">
    <property type="entry name" value="P-loop containing nucleoside triphosphate hydrolases"/>
    <property type="match status" value="1"/>
</dbReference>
<organism evidence="2">
    <name type="scientific">Candidatus Tisiphia endosymbiont of Sergentomyia squamirostris</name>
    <dbReference type="NCBI Taxonomy" id="3113639"/>
    <lineage>
        <taxon>Bacteria</taxon>
        <taxon>Pseudomonadati</taxon>
        <taxon>Pseudomonadota</taxon>
        <taxon>Alphaproteobacteria</taxon>
        <taxon>Rickettsiales</taxon>
        <taxon>Rickettsiaceae</taxon>
        <taxon>Rickettsieae</taxon>
        <taxon>Candidatus Tisiphia</taxon>
    </lineage>
</organism>
<dbReference type="InterPro" id="IPR027417">
    <property type="entry name" value="P-loop_NTPase"/>
</dbReference>
<dbReference type="EMBL" id="AP029170">
    <property type="protein sequence ID" value="BFD45976.1"/>
    <property type="molecule type" value="Genomic_DNA"/>
</dbReference>
<reference evidence="2" key="1">
    <citation type="submission" date="2024-01" db="EMBL/GenBank/DDBJ databases">
        <title>Sequencing the genomes of a sandfly, Sergentomyia squamirostris, and its two endosymbionts.</title>
        <authorList>
            <person name="Itokawa K."/>
            <person name="Sanjoba C."/>
        </authorList>
    </citation>
    <scope>NUCLEOTIDE SEQUENCE</scope>
    <source>
        <strain evidence="2">RiSSQ</strain>
    </source>
</reference>
<gene>
    <name evidence="2" type="ORF">DMENIID0002_06220</name>
</gene>
<name>A0AAT9G839_9RICK</name>
<evidence type="ECO:0000313" key="2">
    <source>
        <dbReference type="EMBL" id="BFD45976.1"/>
    </source>
</evidence>
<sequence>MLIGGSGSAKTHLAIGLAFTAIERNYRVRFYTLNGLASQLLNAKTHNYESKFIDSVKIFHLIVVDELGYVPQYYDTDPRSKNNRYY</sequence>
<dbReference type="Gene3D" id="3.40.50.300">
    <property type="entry name" value="P-loop containing nucleotide triphosphate hydrolases"/>
    <property type="match status" value="1"/>
</dbReference>
<accession>A0AAT9G839</accession>
<feature type="domain" description="IstB-like ATP-binding" evidence="1">
    <location>
        <begin position="1"/>
        <end position="71"/>
    </location>
</feature>